<dbReference type="InterPro" id="IPR036291">
    <property type="entry name" value="NAD(P)-bd_dom_sf"/>
</dbReference>
<dbReference type="OrthoDB" id="37659at2759"/>
<feature type="region of interest" description="Disordered" evidence="4">
    <location>
        <begin position="25"/>
        <end position="45"/>
    </location>
</feature>
<evidence type="ECO:0000313" key="5">
    <source>
        <dbReference type="EMBL" id="KZL74793.1"/>
    </source>
</evidence>
<dbReference type="AlphaFoldDB" id="A0A166VP68"/>
<dbReference type="InterPro" id="IPR002347">
    <property type="entry name" value="SDR_fam"/>
</dbReference>
<dbReference type="PANTHER" id="PTHR43618:SF13">
    <property type="entry name" value="CHAIN DEHYDROGENASE, PUTATIVE (AFU_ORTHOLOGUE AFUA_1G17650)-RELATED"/>
    <property type="match status" value="1"/>
</dbReference>
<evidence type="ECO:0000256" key="3">
    <source>
        <dbReference type="ARBA" id="ARBA00023002"/>
    </source>
</evidence>
<dbReference type="Pfam" id="PF13561">
    <property type="entry name" value="adh_short_C2"/>
    <property type="match status" value="1"/>
</dbReference>
<evidence type="ECO:0000256" key="2">
    <source>
        <dbReference type="ARBA" id="ARBA00022857"/>
    </source>
</evidence>
<comment type="caution">
    <text evidence="5">The sequence shown here is derived from an EMBL/GenBank/DDBJ whole genome shotgun (WGS) entry which is preliminary data.</text>
</comment>
<dbReference type="PRINTS" id="PR00081">
    <property type="entry name" value="GDHRDH"/>
</dbReference>
<dbReference type="GO" id="GO:0016491">
    <property type="term" value="F:oxidoreductase activity"/>
    <property type="evidence" value="ECO:0007669"/>
    <property type="project" value="UniProtKB-KW"/>
</dbReference>
<dbReference type="PANTHER" id="PTHR43618">
    <property type="entry name" value="7-ALPHA-HYDROXYSTEROID DEHYDROGENASE"/>
    <property type="match status" value="1"/>
</dbReference>
<comment type="similarity">
    <text evidence="1">Belongs to the short-chain dehydrogenases/reductases (SDR) family.</text>
</comment>
<keyword evidence="6" id="KW-1185">Reference proteome</keyword>
<accession>A0A166VP68</accession>
<dbReference type="STRING" id="708197.A0A166VP68"/>
<dbReference type="InterPro" id="IPR052178">
    <property type="entry name" value="Sec_Metab_Biosynth_SDR"/>
</dbReference>
<proteinExistence type="inferred from homology"/>
<organism evidence="5 6">
    <name type="scientific">Colletotrichum tofieldiae</name>
    <dbReference type="NCBI Taxonomy" id="708197"/>
    <lineage>
        <taxon>Eukaryota</taxon>
        <taxon>Fungi</taxon>
        <taxon>Dikarya</taxon>
        <taxon>Ascomycota</taxon>
        <taxon>Pezizomycotina</taxon>
        <taxon>Sordariomycetes</taxon>
        <taxon>Hypocreomycetidae</taxon>
        <taxon>Glomerellales</taxon>
        <taxon>Glomerellaceae</taxon>
        <taxon>Colletotrichum</taxon>
        <taxon>Colletotrichum spaethianum species complex</taxon>
    </lineage>
</organism>
<keyword evidence="3" id="KW-0560">Oxidoreductase</keyword>
<dbReference type="SUPFAM" id="SSF51735">
    <property type="entry name" value="NAD(P)-binding Rossmann-fold domains"/>
    <property type="match status" value="1"/>
</dbReference>
<evidence type="ECO:0000313" key="6">
    <source>
        <dbReference type="Proteomes" id="UP000076552"/>
    </source>
</evidence>
<keyword evidence="2" id="KW-0521">NADP</keyword>
<dbReference type="EMBL" id="LFIV01000029">
    <property type="protein sequence ID" value="KZL74793.1"/>
    <property type="molecule type" value="Genomic_DNA"/>
</dbReference>
<dbReference type="CDD" id="cd05233">
    <property type="entry name" value="SDR_c"/>
    <property type="match status" value="1"/>
</dbReference>
<dbReference type="Proteomes" id="UP000076552">
    <property type="component" value="Unassembled WGS sequence"/>
</dbReference>
<protein>
    <submittedName>
        <fullName evidence="5">Short-chain dehydrogenase</fullName>
    </submittedName>
</protein>
<name>A0A166VP68_9PEZI</name>
<sequence length="297" mass="31559">MPTICRSPSGSNKHWPDHSILAQNNPRVSLSGSPPPPSHSKKAMSPVPTALITAGSAGLGAATAKLFARNGYNVVINYAGDTDRAGAVVRELESLSPLPADQQRFGAVKADLANKLETPGLVRRAVEVLGGDRLDVVFSNGGWTRLRNIADLDENVDEDDWDRCFNMNVKSHLFLMHAARPYLDEAEGAFITTASLAGVKVSGSSLAYAVTKAAQIHLVKGLAIAAGPKVRVNSVSPGLMLTDWGLQFPEEKQQAARDRTPLKRLATVEDVADQVLCFARSRSVTGANAVIDGGLSI</sequence>
<evidence type="ECO:0000256" key="1">
    <source>
        <dbReference type="ARBA" id="ARBA00006484"/>
    </source>
</evidence>
<gene>
    <name evidence="5" type="ORF">CT0861_01114</name>
</gene>
<dbReference type="Gene3D" id="3.40.50.720">
    <property type="entry name" value="NAD(P)-binding Rossmann-like Domain"/>
    <property type="match status" value="1"/>
</dbReference>
<reference evidence="5 6" key="1">
    <citation type="submission" date="2015-06" db="EMBL/GenBank/DDBJ databases">
        <title>Survival trade-offs in plant roots during colonization by closely related pathogenic and mutualistic fungi.</title>
        <authorList>
            <person name="Hacquard S."/>
            <person name="Kracher B."/>
            <person name="Hiruma K."/>
            <person name="Weinman A."/>
            <person name="Muench P."/>
            <person name="Garrido Oter R."/>
            <person name="Ver Loren van Themaat E."/>
            <person name="Dallerey J.-F."/>
            <person name="Damm U."/>
            <person name="Henrissat B."/>
            <person name="Lespinet O."/>
            <person name="Thon M."/>
            <person name="Kemen E."/>
            <person name="McHardy A.C."/>
            <person name="Schulze-Lefert P."/>
            <person name="O'Connell R.J."/>
        </authorList>
    </citation>
    <scope>NUCLEOTIDE SEQUENCE [LARGE SCALE GENOMIC DNA]</scope>
    <source>
        <strain evidence="5 6">0861</strain>
    </source>
</reference>
<evidence type="ECO:0000256" key="4">
    <source>
        <dbReference type="SAM" id="MobiDB-lite"/>
    </source>
</evidence>